<dbReference type="EMBL" id="MK072044">
    <property type="protein sequence ID" value="AYV77465.1"/>
    <property type="molecule type" value="Genomic_DNA"/>
</dbReference>
<gene>
    <name evidence="1" type="ORF">Dasosvirus3_24</name>
</gene>
<name>A0A3G4ZRH2_9VIRU</name>
<accession>A0A3G4ZRH2</accession>
<reference evidence="1" key="1">
    <citation type="submission" date="2018-10" db="EMBL/GenBank/DDBJ databases">
        <title>Hidden diversity of soil giant viruses.</title>
        <authorList>
            <person name="Schulz F."/>
            <person name="Alteio L."/>
            <person name="Goudeau D."/>
            <person name="Ryan E.M."/>
            <person name="Malmstrom R.R."/>
            <person name="Blanchard J."/>
            <person name="Woyke T."/>
        </authorList>
    </citation>
    <scope>NUCLEOTIDE SEQUENCE</scope>
    <source>
        <strain evidence="1">DSV1</strain>
    </source>
</reference>
<protein>
    <submittedName>
        <fullName evidence="1">Uncharacterized protein</fullName>
    </submittedName>
</protein>
<organism evidence="1">
    <name type="scientific">Dasosvirus sp</name>
    <dbReference type="NCBI Taxonomy" id="2487764"/>
    <lineage>
        <taxon>Viruses</taxon>
        <taxon>Varidnaviria</taxon>
        <taxon>Bamfordvirae</taxon>
        <taxon>Nucleocytoviricota</taxon>
        <taxon>Megaviricetes</taxon>
        <taxon>Imitervirales</taxon>
        <taxon>Mimiviridae</taxon>
        <taxon>Klosneuvirinae</taxon>
    </lineage>
</organism>
<evidence type="ECO:0000313" key="1">
    <source>
        <dbReference type="EMBL" id="AYV77465.1"/>
    </source>
</evidence>
<sequence>MFRHLITTKLIPSSLSLILLTSKTDLINPSNDVYPTPIQIMLAEHKFGSTNYLLQKNFTLEQPNIFKCQYYIGEYDTKYLQCSGTIENKTDPTIPAITLELGSHGIHVEKCNMTWKRLTSFLDSLRSHLDYLEEATDRTEEFLNRMKNVVLHLPKNNIVYQRDNRYIVTSSLEENKTILQIKITDTNKYIKICHYIDNNQREVVNIIENKLSNNETDALLKRLERMSIHNRYNIW</sequence>
<proteinExistence type="predicted"/>